<dbReference type="AlphaFoldDB" id="A0A4Q7L5R0"/>
<dbReference type="EMBL" id="SGWQ01000001">
    <property type="protein sequence ID" value="RZS44667.1"/>
    <property type="molecule type" value="Genomic_DNA"/>
</dbReference>
<evidence type="ECO:0000313" key="11">
    <source>
        <dbReference type="EMBL" id="RZS44667.1"/>
    </source>
</evidence>
<sequence length="414" mass="41846">MARTVPVAGLLGAAGLSITGNTIVQIAIPWLVMERTGSPALAGLIAAASLLPMAVSALLGGALIDRWGRRRLSIGADLLSAAAVAAVPLLDRAVGLTAGLIALLVALGAVFDGPGMAARESLRPDVAQHSRVPLERVNAWGEAVDGFGGVAAPGLAGVLIATVGAANTLWATVAMFLAAAVLTATTIPAQVRDDSVHEPYGRAVVEGLRFVLRKAELRATAITLMMLVLFVAPLTTVLTIELQRAGRPGDLGLIAAMFAVGGIAGAVGYGFVAPRLRRRPVLWWALALTGVGLAAFALLDGTLGRAVLAAAVGIGAAPVNPITAVIMQEKTPERLRGRVIGTVTSLALLAAPLGAAFAGALVDGVGAAVTYALIGAGCLVSAGYAAIAPGLRHIEVRAQEESIEEGSCPLSRTP</sequence>
<dbReference type="InterPro" id="IPR036259">
    <property type="entry name" value="MFS_trans_sf"/>
</dbReference>
<feature type="transmembrane region" description="Helical" evidence="9">
    <location>
        <begin position="7"/>
        <end position="28"/>
    </location>
</feature>
<organism evidence="11 12">
    <name type="scientific">Herbihabitans rhizosphaerae</name>
    <dbReference type="NCBI Taxonomy" id="1872711"/>
    <lineage>
        <taxon>Bacteria</taxon>
        <taxon>Bacillati</taxon>
        <taxon>Actinomycetota</taxon>
        <taxon>Actinomycetes</taxon>
        <taxon>Pseudonocardiales</taxon>
        <taxon>Pseudonocardiaceae</taxon>
        <taxon>Herbihabitans</taxon>
    </lineage>
</organism>
<dbReference type="PANTHER" id="PTHR23513">
    <property type="entry name" value="INTEGRAL MEMBRANE EFFLUX PROTEIN-RELATED"/>
    <property type="match status" value="1"/>
</dbReference>
<dbReference type="CDD" id="cd06173">
    <property type="entry name" value="MFS_MefA_like"/>
    <property type="match status" value="1"/>
</dbReference>
<dbReference type="InterPro" id="IPR020846">
    <property type="entry name" value="MFS_dom"/>
</dbReference>
<comment type="similarity">
    <text evidence="7">Belongs to the major facilitator superfamily. Drug:H(+) antiporter-3 (DHA3) (TC 2.A.1.21) family.</text>
</comment>
<evidence type="ECO:0000256" key="9">
    <source>
        <dbReference type="SAM" id="Phobius"/>
    </source>
</evidence>
<feature type="transmembrane region" description="Helical" evidence="9">
    <location>
        <begin position="305"/>
        <end position="327"/>
    </location>
</feature>
<dbReference type="OrthoDB" id="9793136at2"/>
<feature type="transmembrane region" description="Helical" evidence="9">
    <location>
        <begin position="219"/>
        <end position="240"/>
    </location>
</feature>
<dbReference type="GO" id="GO:0022857">
    <property type="term" value="F:transmembrane transporter activity"/>
    <property type="evidence" value="ECO:0007669"/>
    <property type="project" value="InterPro"/>
</dbReference>
<feature type="transmembrane region" description="Helical" evidence="9">
    <location>
        <begin position="96"/>
        <end position="118"/>
    </location>
</feature>
<dbReference type="PROSITE" id="PS50850">
    <property type="entry name" value="MFS"/>
    <property type="match status" value="1"/>
</dbReference>
<feature type="transmembrane region" description="Helical" evidence="9">
    <location>
        <begin position="368"/>
        <end position="387"/>
    </location>
</feature>
<evidence type="ECO:0000256" key="6">
    <source>
        <dbReference type="ARBA" id="ARBA00023136"/>
    </source>
</evidence>
<evidence type="ECO:0000256" key="2">
    <source>
        <dbReference type="ARBA" id="ARBA00022448"/>
    </source>
</evidence>
<evidence type="ECO:0000256" key="1">
    <source>
        <dbReference type="ARBA" id="ARBA00004429"/>
    </source>
</evidence>
<feature type="transmembrane region" description="Helical" evidence="9">
    <location>
        <begin position="40"/>
        <end position="60"/>
    </location>
</feature>
<dbReference type="GO" id="GO:0005886">
    <property type="term" value="C:plasma membrane"/>
    <property type="evidence" value="ECO:0007669"/>
    <property type="project" value="UniProtKB-SubCell"/>
</dbReference>
<evidence type="ECO:0000259" key="10">
    <source>
        <dbReference type="PROSITE" id="PS50850"/>
    </source>
</evidence>
<feature type="domain" description="Major facilitator superfamily (MFS) profile" evidence="10">
    <location>
        <begin position="1"/>
        <end position="393"/>
    </location>
</feature>
<feature type="transmembrane region" description="Helical" evidence="9">
    <location>
        <begin position="281"/>
        <end position="299"/>
    </location>
</feature>
<dbReference type="Proteomes" id="UP000294257">
    <property type="component" value="Unassembled WGS sequence"/>
</dbReference>
<keyword evidence="3" id="KW-1003">Cell membrane</keyword>
<gene>
    <name evidence="11" type="ORF">EV193_101543</name>
</gene>
<keyword evidence="5 9" id="KW-1133">Transmembrane helix</keyword>
<dbReference type="SUPFAM" id="SSF103473">
    <property type="entry name" value="MFS general substrate transporter"/>
    <property type="match status" value="1"/>
</dbReference>
<keyword evidence="2" id="KW-0813">Transport</keyword>
<evidence type="ECO:0000256" key="4">
    <source>
        <dbReference type="ARBA" id="ARBA00022692"/>
    </source>
</evidence>
<evidence type="ECO:0000313" key="12">
    <source>
        <dbReference type="Proteomes" id="UP000294257"/>
    </source>
</evidence>
<dbReference type="RefSeq" id="WP_130342321.1">
    <property type="nucleotide sequence ID" value="NZ_SGWQ01000001.1"/>
</dbReference>
<protein>
    <recommendedName>
        <fullName evidence="8">Multidrug efflux pump Tap</fullName>
    </recommendedName>
</protein>
<dbReference type="InterPro" id="IPR005829">
    <property type="entry name" value="Sugar_transporter_CS"/>
</dbReference>
<proteinExistence type="inferred from homology"/>
<keyword evidence="6 9" id="KW-0472">Membrane</keyword>
<reference evidence="11 12" key="1">
    <citation type="submission" date="2019-02" db="EMBL/GenBank/DDBJ databases">
        <title>Genomic Encyclopedia of Type Strains, Phase IV (KMG-IV): sequencing the most valuable type-strain genomes for metagenomic binning, comparative biology and taxonomic classification.</title>
        <authorList>
            <person name="Goeker M."/>
        </authorList>
    </citation>
    <scope>NUCLEOTIDE SEQUENCE [LARGE SCALE GENOMIC DNA]</scope>
    <source>
        <strain evidence="11 12">DSM 101727</strain>
    </source>
</reference>
<dbReference type="Pfam" id="PF07690">
    <property type="entry name" value="MFS_1"/>
    <property type="match status" value="2"/>
</dbReference>
<feature type="transmembrane region" description="Helical" evidence="9">
    <location>
        <begin position="339"/>
        <end position="362"/>
    </location>
</feature>
<evidence type="ECO:0000256" key="3">
    <source>
        <dbReference type="ARBA" id="ARBA00022475"/>
    </source>
</evidence>
<evidence type="ECO:0000256" key="7">
    <source>
        <dbReference type="ARBA" id="ARBA00038075"/>
    </source>
</evidence>
<evidence type="ECO:0000256" key="5">
    <source>
        <dbReference type="ARBA" id="ARBA00022989"/>
    </source>
</evidence>
<dbReference type="Gene3D" id="1.20.1250.20">
    <property type="entry name" value="MFS general substrate transporter like domains"/>
    <property type="match status" value="1"/>
</dbReference>
<comment type="caution">
    <text evidence="11">The sequence shown here is derived from an EMBL/GenBank/DDBJ whole genome shotgun (WGS) entry which is preliminary data.</text>
</comment>
<name>A0A4Q7L5R0_9PSEU</name>
<dbReference type="PANTHER" id="PTHR23513:SF9">
    <property type="entry name" value="ENTEROBACTIN EXPORTER ENTS"/>
    <property type="match status" value="1"/>
</dbReference>
<comment type="subcellular location">
    <subcellularLocation>
        <location evidence="1">Cell inner membrane</location>
        <topology evidence="1">Multi-pass membrane protein</topology>
    </subcellularLocation>
</comment>
<keyword evidence="12" id="KW-1185">Reference proteome</keyword>
<accession>A0A4Q7L5R0</accession>
<dbReference type="PROSITE" id="PS00216">
    <property type="entry name" value="SUGAR_TRANSPORT_1"/>
    <property type="match status" value="1"/>
</dbReference>
<evidence type="ECO:0000256" key="8">
    <source>
        <dbReference type="ARBA" id="ARBA00040914"/>
    </source>
</evidence>
<dbReference type="InterPro" id="IPR011701">
    <property type="entry name" value="MFS"/>
</dbReference>
<keyword evidence="4 9" id="KW-0812">Transmembrane</keyword>
<feature type="transmembrane region" description="Helical" evidence="9">
    <location>
        <begin position="252"/>
        <end position="272"/>
    </location>
</feature>